<dbReference type="PANTHER" id="PTHR13479:SF40">
    <property type="entry name" value="SMALL RIBOSOMAL SUBUNIT PROTEIN BS18M"/>
    <property type="match status" value="1"/>
</dbReference>
<keyword evidence="8" id="KW-0934">Plastid</keyword>
<sequence>MKIKILNKKSIKKLKFLKNLNINKIDYKDIKLIYNFLSLRGKILSIEVTKLNLKTQKSITIAIKRARILSLLPFNKSIYLNKKYAKKLKKNI</sequence>
<keyword evidence="5 7" id="KW-0687">Ribonucleoprotein</keyword>
<dbReference type="PRINTS" id="PR00974">
    <property type="entry name" value="RIBOSOMALS18"/>
</dbReference>
<name>A0A6H0DSD8_PROAM</name>
<dbReference type="HAMAP" id="MF_00270">
    <property type="entry name" value="Ribosomal_bS18"/>
    <property type="match status" value="1"/>
</dbReference>
<dbReference type="EMBL" id="MT075717">
    <property type="protein sequence ID" value="QIS92029.1"/>
    <property type="molecule type" value="Genomic_DNA"/>
</dbReference>
<dbReference type="GO" id="GO:0070181">
    <property type="term" value="F:small ribosomal subunit rRNA binding"/>
    <property type="evidence" value="ECO:0007669"/>
    <property type="project" value="TreeGrafter"/>
</dbReference>
<dbReference type="SUPFAM" id="SSF46911">
    <property type="entry name" value="Ribosomal protein S18"/>
    <property type="match status" value="1"/>
</dbReference>
<dbReference type="NCBIfam" id="TIGR00165">
    <property type="entry name" value="S18"/>
    <property type="match status" value="1"/>
</dbReference>
<evidence type="ECO:0000256" key="1">
    <source>
        <dbReference type="ARBA" id="ARBA00005589"/>
    </source>
</evidence>
<protein>
    <recommendedName>
        <fullName evidence="6">Small ribosomal subunit protein bS18c</fullName>
    </recommendedName>
</protein>
<dbReference type="GO" id="GO:0005763">
    <property type="term" value="C:mitochondrial small ribosomal subunit"/>
    <property type="evidence" value="ECO:0007669"/>
    <property type="project" value="TreeGrafter"/>
</dbReference>
<reference evidence="8" key="1">
    <citation type="journal article" date="2020" name="Plants (Basel)">
        <title>The First Plastid Genome of the Holoparasitic Genus Prosopanche (Hydnoraceae).</title>
        <authorList>
            <person name="Jost M."/>
            <person name="Naumann J."/>
            <person name="Rocamundi N."/>
            <person name="Cocucci A.A."/>
            <person name="Wanke S."/>
        </authorList>
    </citation>
    <scope>NUCLEOTIDE SEQUENCE</scope>
</reference>
<dbReference type="InterPro" id="IPR001648">
    <property type="entry name" value="Ribosomal_bS18"/>
</dbReference>
<dbReference type="Pfam" id="PF01084">
    <property type="entry name" value="Ribosomal_S18"/>
    <property type="match status" value="1"/>
</dbReference>
<comment type="similarity">
    <text evidence="1 7">Belongs to the bacterial ribosomal protein bS18 family.</text>
</comment>
<accession>A0A6H0DSD8</accession>
<keyword evidence="2" id="KW-0699">rRNA-binding</keyword>
<dbReference type="AlphaFoldDB" id="A0A6H0DSD8"/>
<dbReference type="Gene3D" id="4.10.640.10">
    <property type="entry name" value="Ribosomal protein S18"/>
    <property type="match status" value="1"/>
</dbReference>
<evidence type="ECO:0000256" key="5">
    <source>
        <dbReference type="ARBA" id="ARBA00023274"/>
    </source>
</evidence>
<evidence type="ECO:0000256" key="2">
    <source>
        <dbReference type="ARBA" id="ARBA00022730"/>
    </source>
</evidence>
<dbReference type="GO" id="GO:0006412">
    <property type="term" value="P:translation"/>
    <property type="evidence" value="ECO:0007669"/>
    <property type="project" value="InterPro"/>
</dbReference>
<evidence type="ECO:0000313" key="8">
    <source>
        <dbReference type="EMBL" id="QIS92029.1"/>
    </source>
</evidence>
<keyword evidence="3" id="KW-0694">RNA-binding</keyword>
<evidence type="ECO:0000256" key="4">
    <source>
        <dbReference type="ARBA" id="ARBA00022980"/>
    </source>
</evidence>
<keyword evidence="4 7" id="KW-0689">Ribosomal protein</keyword>
<organism evidence="8">
    <name type="scientific">Prosopanche americana</name>
    <dbReference type="NCBI Taxonomy" id="29816"/>
    <lineage>
        <taxon>Eukaryota</taxon>
        <taxon>Viridiplantae</taxon>
        <taxon>Streptophyta</taxon>
        <taxon>Embryophyta</taxon>
        <taxon>Tracheophyta</taxon>
        <taxon>Spermatophyta</taxon>
        <taxon>Magnoliopsida</taxon>
        <taxon>Magnoliidae</taxon>
        <taxon>Piperales</taxon>
        <taxon>Hydnoraceae</taxon>
        <taxon>Prosopanche</taxon>
    </lineage>
</organism>
<dbReference type="PANTHER" id="PTHR13479">
    <property type="entry name" value="30S RIBOSOMAL PROTEIN S18"/>
    <property type="match status" value="1"/>
</dbReference>
<dbReference type="GO" id="GO:0003735">
    <property type="term" value="F:structural constituent of ribosome"/>
    <property type="evidence" value="ECO:0007669"/>
    <property type="project" value="InterPro"/>
</dbReference>
<proteinExistence type="inferred from homology"/>
<dbReference type="InterPro" id="IPR036870">
    <property type="entry name" value="Ribosomal_bS18_sf"/>
</dbReference>
<geneLocation type="plastid" evidence="8"/>
<evidence type="ECO:0000256" key="7">
    <source>
        <dbReference type="RuleBase" id="RU003910"/>
    </source>
</evidence>
<evidence type="ECO:0000256" key="3">
    <source>
        <dbReference type="ARBA" id="ARBA00022884"/>
    </source>
</evidence>
<gene>
    <name evidence="8" type="primary">rps18</name>
</gene>
<evidence type="ECO:0000256" key="6">
    <source>
        <dbReference type="ARBA" id="ARBA00035266"/>
    </source>
</evidence>